<name>A0A975AWB2_9THEO</name>
<organism evidence="13 14">
    <name type="scientific">Aceticella autotrophica</name>
    <dbReference type="NCBI Taxonomy" id="2755338"/>
    <lineage>
        <taxon>Bacteria</taxon>
        <taxon>Bacillati</taxon>
        <taxon>Bacillota</taxon>
        <taxon>Clostridia</taxon>
        <taxon>Thermoanaerobacterales</taxon>
        <taxon>Thermoanaerobacteraceae</taxon>
        <taxon>Aceticella</taxon>
    </lineage>
</organism>
<comment type="subcellular location">
    <subcellularLocation>
        <location evidence="1">Cytoplasm</location>
    </subcellularLocation>
</comment>
<dbReference type="PROSITE" id="PS51163">
    <property type="entry name" value="YRDC"/>
    <property type="match status" value="1"/>
</dbReference>
<dbReference type="Gene3D" id="3.90.870.10">
    <property type="entry name" value="DHBP synthase"/>
    <property type="match status" value="1"/>
</dbReference>
<dbReference type="GO" id="GO:0006450">
    <property type="term" value="P:regulation of translational fidelity"/>
    <property type="evidence" value="ECO:0007669"/>
    <property type="project" value="TreeGrafter"/>
</dbReference>
<keyword evidence="7" id="KW-0548">Nucleotidyltransferase</keyword>
<keyword evidence="14" id="KW-1185">Reference proteome</keyword>
<evidence type="ECO:0000256" key="5">
    <source>
        <dbReference type="ARBA" id="ARBA00022679"/>
    </source>
</evidence>
<keyword evidence="8" id="KW-0547">Nucleotide-binding</keyword>
<feature type="domain" description="YrdC-like" evidence="12">
    <location>
        <begin position="50"/>
        <end position="241"/>
    </location>
</feature>
<dbReference type="GO" id="GO:0000049">
    <property type="term" value="F:tRNA binding"/>
    <property type="evidence" value="ECO:0007669"/>
    <property type="project" value="TreeGrafter"/>
</dbReference>
<dbReference type="AlphaFoldDB" id="A0A975AWB2"/>
<evidence type="ECO:0000256" key="3">
    <source>
        <dbReference type="ARBA" id="ARBA00012584"/>
    </source>
</evidence>
<evidence type="ECO:0000256" key="8">
    <source>
        <dbReference type="ARBA" id="ARBA00022741"/>
    </source>
</evidence>
<dbReference type="EC" id="2.7.7.87" evidence="3"/>
<dbReference type="PANTHER" id="PTHR17490:SF16">
    <property type="entry name" value="THREONYLCARBAMOYL-AMP SYNTHASE"/>
    <property type="match status" value="1"/>
</dbReference>
<dbReference type="Pfam" id="PF01300">
    <property type="entry name" value="Sua5_yciO_yrdC"/>
    <property type="match status" value="1"/>
</dbReference>
<dbReference type="GO" id="GO:0061710">
    <property type="term" value="F:L-threonylcarbamoyladenylate synthase"/>
    <property type="evidence" value="ECO:0007669"/>
    <property type="project" value="UniProtKB-EC"/>
</dbReference>
<evidence type="ECO:0000313" key="14">
    <source>
        <dbReference type="Proteomes" id="UP000671913"/>
    </source>
</evidence>
<dbReference type="RefSeq" id="WP_284680390.1">
    <property type="nucleotide sequence ID" value="NZ_CP060096.1"/>
</dbReference>
<dbReference type="GO" id="GO:0008033">
    <property type="term" value="P:tRNA processing"/>
    <property type="evidence" value="ECO:0007669"/>
    <property type="project" value="UniProtKB-KW"/>
</dbReference>
<dbReference type="InterPro" id="IPR006070">
    <property type="entry name" value="Sua5-like_dom"/>
</dbReference>
<keyword evidence="4" id="KW-0963">Cytoplasm</keyword>
<evidence type="ECO:0000313" key="13">
    <source>
        <dbReference type="EMBL" id="QSZ27682.1"/>
    </source>
</evidence>
<evidence type="ECO:0000256" key="9">
    <source>
        <dbReference type="ARBA" id="ARBA00022840"/>
    </source>
</evidence>
<dbReference type="EMBL" id="CP060096">
    <property type="protein sequence ID" value="QSZ27682.1"/>
    <property type="molecule type" value="Genomic_DNA"/>
</dbReference>
<comment type="catalytic activity">
    <reaction evidence="11">
        <text>L-threonine + hydrogencarbonate + ATP = L-threonylcarbamoyladenylate + diphosphate + H2O</text>
        <dbReference type="Rhea" id="RHEA:36407"/>
        <dbReference type="ChEBI" id="CHEBI:15377"/>
        <dbReference type="ChEBI" id="CHEBI:17544"/>
        <dbReference type="ChEBI" id="CHEBI:30616"/>
        <dbReference type="ChEBI" id="CHEBI:33019"/>
        <dbReference type="ChEBI" id="CHEBI:57926"/>
        <dbReference type="ChEBI" id="CHEBI:73682"/>
        <dbReference type="EC" id="2.7.7.87"/>
    </reaction>
</comment>
<dbReference type="InterPro" id="IPR050156">
    <property type="entry name" value="TC-AMP_synthase_SUA5"/>
</dbReference>
<evidence type="ECO:0000256" key="4">
    <source>
        <dbReference type="ARBA" id="ARBA00022490"/>
    </source>
</evidence>
<evidence type="ECO:0000256" key="1">
    <source>
        <dbReference type="ARBA" id="ARBA00004496"/>
    </source>
</evidence>
<evidence type="ECO:0000256" key="2">
    <source>
        <dbReference type="ARBA" id="ARBA00007663"/>
    </source>
</evidence>
<dbReference type="GO" id="GO:0003725">
    <property type="term" value="F:double-stranded RNA binding"/>
    <property type="evidence" value="ECO:0007669"/>
    <property type="project" value="InterPro"/>
</dbReference>
<dbReference type="GO" id="GO:0005524">
    <property type="term" value="F:ATP binding"/>
    <property type="evidence" value="ECO:0007669"/>
    <property type="project" value="UniProtKB-KW"/>
</dbReference>
<dbReference type="InterPro" id="IPR017945">
    <property type="entry name" value="DHBP_synth_RibB-like_a/b_dom"/>
</dbReference>
<dbReference type="SUPFAM" id="SSF55821">
    <property type="entry name" value="YrdC/RibB"/>
    <property type="match status" value="1"/>
</dbReference>
<evidence type="ECO:0000256" key="6">
    <source>
        <dbReference type="ARBA" id="ARBA00022694"/>
    </source>
</evidence>
<keyword evidence="6" id="KW-0819">tRNA processing</keyword>
<protein>
    <recommendedName>
        <fullName evidence="10">L-threonylcarbamoyladenylate synthase</fullName>
        <ecNumber evidence="3">2.7.7.87</ecNumber>
    </recommendedName>
    <alternativeName>
        <fullName evidence="10">L-threonylcarbamoyladenylate synthase</fullName>
    </alternativeName>
</protein>
<dbReference type="KEGG" id="aaut:ACETAC_01900"/>
<dbReference type="GO" id="GO:0005737">
    <property type="term" value="C:cytoplasm"/>
    <property type="evidence" value="ECO:0007669"/>
    <property type="project" value="UniProtKB-SubCell"/>
</dbReference>
<dbReference type="Proteomes" id="UP000671913">
    <property type="component" value="Chromosome"/>
</dbReference>
<evidence type="ECO:0000256" key="7">
    <source>
        <dbReference type="ARBA" id="ARBA00022695"/>
    </source>
</evidence>
<keyword evidence="9" id="KW-0067">ATP-binding</keyword>
<sequence length="256" mass="28591">MKYKRLYKVVSGNMKKEMFEVENEVLSYVESLKGINDELYRKILIGPTQEDNVKKAVEVLAWGGIVIFYSSATYGLAANAWDKGAIDKIYRIKKRDKNKPLSILTNKNKYKNITNLETDEQKVVEALIDKFCPGYVGIICNKKKDMIPNYVNAGFETINIVCMDMASAMLAEKADFPIAVTSANHSGETPITNALQALECFKEEELIDLFLLGPKSQMGVNTTLVKVTDIKNLEIIRPGPVAGEEIIRVAKKALTS</sequence>
<evidence type="ECO:0000256" key="11">
    <source>
        <dbReference type="ARBA" id="ARBA00048366"/>
    </source>
</evidence>
<accession>A0A975AWB2</accession>
<evidence type="ECO:0000259" key="12">
    <source>
        <dbReference type="PROSITE" id="PS51163"/>
    </source>
</evidence>
<dbReference type="PANTHER" id="PTHR17490">
    <property type="entry name" value="SUA5"/>
    <property type="match status" value="1"/>
</dbReference>
<comment type="similarity">
    <text evidence="2">Belongs to the SUA5 family.</text>
</comment>
<evidence type="ECO:0000256" key="10">
    <source>
        <dbReference type="ARBA" id="ARBA00029774"/>
    </source>
</evidence>
<gene>
    <name evidence="13" type="ORF">ACETAC_01900</name>
</gene>
<reference evidence="13" key="1">
    <citation type="submission" date="2020-08" db="EMBL/GenBank/DDBJ databases">
        <title>Genomic insights into the carbon and energy metabolism of the first obligate autotrophic acetogenic bacterium Aceticella autotrophica gen. nov., sp. nov.</title>
        <authorList>
            <person name="Toshchakov S.V."/>
            <person name="Elcheninov A.G."/>
            <person name="Kublanov I.V."/>
            <person name="Frolov E.N."/>
            <person name="Lebedinsky A.V."/>
        </authorList>
    </citation>
    <scope>NUCLEOTIDE SEQUENCE</scope>
    <source>
        <strain evidence="13">3443-3Ac</strain>
    </source>
</reference>
<keyword evidence="5" id="KW-0808">Transferase</keyword>
<proteinExistence type="inferred from homology"/>